<dbReference type="Pfam" id="PF02579">
    <property type="entry name" value="Nitro_FeMo-Co"/>
    <property type="match status" value="1"/>
</dbReference>
<dbReference type="EMBL" id="AP021874">
    <property type="protein sequence ID" value="BBO70151.1"/>
    <property type="molecule type" value="Genomic_DNA"/>
</dbReference>
<feature type="transmembrane region" description="Helical" evidence="1">
    <location>
        <begin position="139"/>
        <end position="160"/>
    </location>
</feature>
<feature type="domain" description="Dinitrogenase iron-molybdenum cofactor biosynthesis" evidence="2">
    <location>
        <begin position="13"/>
        <end position="102"/>
    </location>
</feature>
<dbReference type="PANTHER" id="PTHR42983:SF1">
    <property type="entry name" value="IRON-MOLYBDENUM PROTEIN"/>
    <property type="match status" value="1"/>
</dbReference>
<evidence type="ECO:0000259" key="2">
    <source>
        <dbReference type="Pfam" id="PF02579"/>
    </source>
</evidence>
<name>A0A5K7YT18_9BACT</name>
<keyword evidence="1" id="KW-1133">Transmembrane helix</keyword>
<keyword evidence="1" id="KW-0472">Membrane</keyword>
<feature type="transmembrane region" description="Helical" evidence="1">
    <location>
        <begin position="238"/>
        <end position="260"/>
    </location>
</feature>
<organism evidence="3 4">
    <name type="scientific">Desulfosarcina alkanivorans</name>
    <dbReference type="NCBI Taxonomy" id="571177"/>
    <lineage>
        <taxon>Bacteria</taxon>
        <taxon>Pseudomonadati</taxon>
        <taxon>Thermodesulfobacteriota</taxon>
        <taxon>Desulfobacteria</taxon>
        <taxon>Desulfobacterales</taxon>
        <taxon>Desulfosarcinaceae</taxon>
        <taxon>Desulfosarcina</taxon>
    </lineage>
</organism>
<dbReference type="OrthoDB" id="5421688at2"/>
<sequence>MKIAIPASAPDLGARVENRLGTASYLPVIDMEDLSVEALAGPSAAAGPGAGIEAVSTVTDRGARVILAGFVSPRVALALEKHGIAVITPVDGRVMDVIETYRRGALPGMTEASRHKDVQMAALHGPRLLPAFRKAARQFFILIPVLIGVLLLVGLFRGFVSRNLLLTIFSGNVFRDTLWGACIWSMLSGNPVNSYVVAETLLRMGLSLFGATSLMLTWVNVGLLKLPAEMSALGARFAITRTIAAFLMAIGVSILTVILAGGQVQ</sequence>
<protein>
    <recommendedName>
        <fullName evidence="2">Dinitrogenase iron-molybdenum cofactor biosynthesis domain-containing protein</fullName>
    </recommendedName>
</protein>
<dbReference type="InterPro" id="IPR003731">
    <property type="entry name" value="Di-Nase_FeMo-co_biosynth"/>
</dbReference>
<feature type="transmembrane region" description="Helical" evidence="1">
    <location>
        <begin position="204"/>
        <end position="226"/>
    </location>
</feature>
<dbReference type="Gene3D" id="3.30.420.130">
    <property type="entry name" value="Dinitrogenase iron-molybdenum cofactor biosynthesis domain"/>
    <property type="match status" value="1"/>
</dbReference>
<keyword evidence="1" id="KW-0812">Transmembrane</keyword>
<dbReference type="AlphaFoldDB" id="A0A5K7YT18"/>
<evidence type="ECO:0000313" key="3">
    <source>
        <dbReference type="EMBL" id="BBO70151.1"/>
    </source>
</evidence>
<proteinExistence type="predicted"/>
<dbReference type="PANTHER" id="PTHR42983">
    <property type="entry name" value="DINITROGENASE IRON-MOLYBDENUM COFACTOR PROTEIN-RELATED"/>
    <property type="match status" value="1"/>
</dbReference>
<reference evidence="3 4" key="1">
    <citation type="submission" date="2019-11" db="EMBL/GenBank/DDBJ databases">
        <title>Comparative genomics of hydrocarbon-degrading Desulfosarcina strains.</title>
        <authorList>
            <person name="Watanabe M."/>
            <person name="Kojima H."/>
            <person name="Fukui M."/>
        </authorList>
    </citation>
    <scope>NUCLEOTIDE SEQUENCE [LARGE SCALE GENOMIC DNA]</scope>
    <source>
        <strain evidence="3 4">PL12</strain>
    </source>
</reference>
<gene>
    <name evidence="3" type="ORF">DSCA_40810</name>
</gene>
<evidence type="ECO:0000313" key="4">
    <source>
        <dbReference type="Proteomes" id="UP000427906"/>
    </source>
</evidence>
<evidence type="ECO:0000256" key="1">
    <source>
        <dbReference type="SAM" id="Phobius"/>
    </source>
</evidence>
<accession>A0A5K7YT18</accession>
<dbReference type="RefSeq" id="WP_155318121.1">
    <property type="nucleotide sequence ID" value="NZ_AP021874.1"/>
</dbReference>
<dbReference type="KEGG" id="dalk:DSCA_40810"/>
<dbReference type="Proteomes" id="UP000427906">
    <property type="component" value="Chromosome"/>
</dbReference>
<dbReference type="InterPro" id="IPR036105">
    <property type="entry name" value="DiNase_FeMo-co_biosyn_sf"/>
</dbReference>
<dbReference type="SUPFAM" id="SSF53146">
    <property type="entry name" value="Nitrogenase accessory factor-like"/>
    <property type="match status" value="1"/>
</dbReference>
<keyword evidence="4" id="KW-1185">Reference proteome</keyword>